<dbReference type="Gene3D" id="3.60.21.10">
    <property type="match status" value="1"/>
</dbReference>
<keyword evidence="2" id="KW-0378">Hydrolase</keyword>
<keyword evidence="5" id="KW-1185">Reference proteome</keyword>
<evidence type="ECO:0000259" key="3">
    <source>
        <dbReference type="Pfam" id="PF00149"/>
    </source>
</evidence>
<evidence type="ECO:0000256" key="1">
    <source>
        <dbReference type="ARBA" id="ARBA00022723"/>
    </source>
</evidence>
<gene>
    <name evidence="4" type="ORF">BAZO_09881</name>
</gene>
<dbReference type="PATRIC" id="fig|1131731.3.peg.2069"/>
<sequence length="271" mass="30487">MFLFMTAGVTLGIAAKIYYDTNFFRMNKIEFQSNKIPDGTEFTILQISDLHNKIFHNNNEELIRTINKTNANIVVITGDLIDRRTKNLKDVLYFVQKIMTAHKNVFYVSGNHEWGNQHCKQLLDGLEKRNVIILDNKNTKIVEGRAVINLAGVADVTTKQDNLKKALQGLNKDHFTLLLSHNPCVIKKNGSHSVDLILSGHTHGGQVRIPLIGALIVPDQGLFPKYAKGVFNLGGNRHLYIDSGLGTSRLPIRFLNQSQFSLIKITNNKKV</sequence>
<dbReference type="PANTHER" id="PTHR31302:SF31">
    <property type="entry name" value="PHOSPHODIESTERASE YAEI"/>
    <property type="match status" value="1"/>
</dbReference>
<proteinExistence type="predicted"/>
<reference evidence="4 5" key="1">
    <citation type="journal article" date="2012" name="Front. Microbiol.">
        <title>Redundancy and modularity in membrane-associated dissimilatory nitrate reduction in Bacillus.</title>
        <authorList>
            <person name="Heylen K."/>
            <person name="Keltjens J."/>
        </authorList>
    </citation>
    <scope>NUCLEOTIDE SEQUENCE [LARGE SCALE GENOMIC DNA]</scope>
    <source>
        <strain evidence="4 5">LMG 9581</strain>
    </source>
</reference>
<dbReference type="GO" id="GO:0008758">
    <property type="term" value="F:UDP-2,3-diacylglucosamine hydrolase activity"/>
    <property type="evidence" value="ECO:0007669"/>
    <property type="project" value="TreeGrafter"/>
</dbReference>
<comment type="caution">
    <text evidence="4">The sequence shown here is derived from an EMBL/GenBank/DDBJ whole genome shotgun (WGS) entry which is preliminary data.</text>
</comment>
<protein>
    <recommendedName>
        <fullName evidence="3">Calcineurin-like phosphoesterase domain-containing protein</fullName>
    </recommendedName>
</protein>
<feature type="domain" description="Calcineurin-like phosphoesterase" evidence="3">
    <location>
        <begin position="43"/>
        <end position="204"/>
    </location>
</feature>
<dbReference type="GO" id="GO:0046872">
    <property type="term" value="F:metal ion binding"/>
    <property type="evidence" value="ECO:0007669"/>
    <property type="project" value="UniProtKB-KW"/>
</dbReference>
<dbReference type="GO" id="GO:0016020">
    <property type="term" value="C:membrane"/>
    <property type="evidence" value="ECO:0007669"/>
    <property type="project" value="GOC"/>
</dbReference>
<dbReference type="CDD" id="cd07385">
    <property type="entry name" value="MPP_YkuE_C"/>
    <property type="match status" value="1"/>
</dbReference>
<dbReference type="PANTHER" id="PTHR31302">
    <property type="entry name" value="TRANSMEMBRANE PROTEIN WITH METALLOPHOSPHOESTERASE DOMAIN-RELATED"/>
    <property type="match status" value="1"/>
</dbReference>
<dbReference type="InterPro" id="IPR029052">
    <property type="entry name" value="Metallo-depent_PP-like"/>
</dbReference>
<evidence type="ECO:0000313" key="4">
    <source>
        <dbReference type="EMBL" id="EKN67226.1"/>
    </source>
</evidence>
<dbReference type="GO" id="GO:0009245">
    <property type="term" value="P:lipid A biosynthetic process"/>
    <property type="evidence" value="ECO:0007669"/>
    <property type="project" value="TreeGrafter"/>
</dbReference>
<dbReference type="SUPFAM" id="SSF56300">
    <property type="entry name" value="Metallo-dependent phosphatases"/>
    <property type="match status" value="1"/>
</dbReference>
<dbReference type="Pfam" id="PF00149">
    <property type="entry name" value="Metallophos"/>
    <property type="match status" value="1"/>
</dbReference>
<dbReference type="Proteomes" id="UP000006315">
    <property type="component" value="Unassembled WGS sequence"/>
</dbReference>
<evidence type="ECO:0000313" key="5">
    <source>
        <dbReference type="Proteomes" id="UP000006315"/>
    </source>
</evidence>
<evidence type="ECO:0000256" key="2">
    <source>
        <dbReference type="ARBA" id="ARBA00022801"/>
    </source>
</evidence>
<accession>K6E216</accession>
<organism evidence="4 5">
    <name type="scientific">Schinkia azotoformans LMG 9581</name>
    <dbReference type="NCBI Taxonomy" id="1131731"/>
    <lineage>
        <taxon>Bacteria</taxon>
        <taxon>Bacillati</taxon>
        <taxon>Bacillota</taxon>
        <taxon>Bacilli</taxon>
        <taxon>Bacillales</taxon>
        <taxon>Bacillaceae</taxon>
        <taxon>Calidifontibacillus/Schinkia group</taxon>
        <taxon>Schinkia</taxon>
    </lineage>
</organism>
<dbReference type="InterPro" id="IPR051158">
    <property type="entry name" value="Metallophosphoesterase_sf"/>
</dbReference>
<dbReference type="AlphaFoldDB" id="K6E216"/>
<dbReference type="InterPro" id="IPR004843">
    <property type="entry name" value="Calcineurin-like_PHP"/>
</dbReference>
<keyword evidence="1" id="KW-0479">Metal-binding</keyword>
<name>K6E216_SCHAZ</name>
<dbReference type="EMBL" id="AJLR01000049">
    <property type="protein sequence ID" value="EKN67226.1"/>
    <property type="molecule type" value="Genomic_DNA"/>
</dbReference>
<dbReference type="RefSeq" id="WP_003331275.1">
    <property type="nucleotide sequence ID" value="NZ_AJLR01000049.1"/>
</dbReference>